<gene>
    <name evidence="5" type="ORF">TELCIR_06444</name>
</gene>
<protein>
    <recommendedName>
        <fullName evidence="4">PHD-type domain-containing protein</fullName>
    </recommendedName>
</protein>
<dbReference type="InterPro" id="IPR011011">
    <property type="entry name" value="Znf_FYVE_PHD"/>
</dbReference>
<feature type="domain" description="PHD-type" evidence="4">
    <location>
        <begin position="53"/>
        <end position="97"/>
    </location>
</feature>
<keyword evidence="6" id="KW-1185">Reference proteome</keyword>
<evidence type="ECO:0000256" key="3">
    <source>
        <dbReference type="ARBA" id="ARBA00022833"/>
    </source>
</evidence>
<dbReference type="InterPro" id="IPR013083">
    <property type="entry name" value="Znf_RING/FYVE/PHD"/>
</dbReference>
<accession>A0A2G9UN02</accession>
<dbReference type="GO" id="GO:0008270">
    <property type="term" value="F:zinc ion binding"/>
    <property type="evidence" value="ECO:0007669"/>
    <property type="project" value="UniProtKB-KW"/>
</dbReference>
<keyword evidence="3" id="KW-0862">Zinc</keyword>
<keyword evidence="1" id="KW-0479">Metal-binding</keyword>
<dbReference type="Gene3D" id="3.30.40.10">
    <property type="entry name" value="Zinc/RING finger domain, C3HC4 (zinc finger)"/>
    <property type="match status" value="1"/>
</dbReference>
<organism evidence="5 6">
    <name type="scientific">Teladorsagia circumcincta</name>
    <name type="common">Brown stomach worm</name>
    <name type="synonym">Ostertagia circumcincta</name>
    <dbReference type="NCBI Taxonomy" id="45464"/>
    <lineage>
        <taxon>Eukaryota</taxon>
        <taxon>Metazoa</taxon>
        <taxon>Ecdysozoa</taxon>
        <taxon>Nematoda</taxon>
        <taxon>Chromadorea</taxon>
        <taxon>Rhabditida</taxon>
        <taxon>Rhabditina</taxon>
        <taxon>Rhabditomorpha</taxon>
        <taxon>Strongyloidea</taxon>
        <taxon>Trichostrongylidae</taxon>
        <taxon>Teladorsagia</taxon>
    </lineage>
</organism>
<evidence type="ECO:0000256" key="2">
    <source>
        <dbReference type="ARBA" id="ARBA00022771"/>
    </source>
</evidence>
<evidence type="ECO:0000313" key="5">
    <source>
        <dbReference type="EMBL" id="PIO71644.1"/>
    </source>
</evidence>
<dbReference type="InterPro" id="IPR019787">
    <property type="entry name" value="Znf_PHD-finger"/>
</dbReference>
<dbReference type="SUPFAM" id="SSF57903">
    <property type="entry name" value="FYVE/PHD zinc finger"/>
    <property type="match status" value="1"/>
</dbReference>
<name>A0A2G9UN02_TELCI</name>
<sequence>MRTRPARSSPLPSLFVRLKRGKRNSGKHSAKKERKKSRVVYHQDDEQCSADTCLKPYGETVGWILCEAGCARWYHYVCIGMTAESAKSLPSYICYRCSSTVQQIAQHPVAV</sequence>
<dbReference type="AlphaFoldDB" id="A0A2G9UN02"/>
<proteinExistence type="predicted"/>
<evidence type="ECO:0000313" key="6">
    <source>
        <dbReference type="Proteomes" id="UP000230423"/>
    </source>
</evidence>
<evidence type="ECO:0000259" key="4">
    <source>
        <dbReference type="Pfam" id="PF00628"/>
    </source>
</evidence>
<reference evidence="5 6" key="1">
    <citation type="submission" date="2015-09" db="EMBL/GenBank/DDBJ databases">
        <title>Draft genome of the parasitic nematode Teladorsagia circumcincta isolate WARC Sus (inbred).</title>
        <authorList>
            <person name="Mitreva M."/>
        </authorList>
    </citation>
    <scope>NUCLEOTIDE SEQUENCE [LARGE SCALE GENOMIC DNA]</scope>
    <source>
        <strain evidence="5 6">S</strain>
    </source>
</reference>
<keyword evidence="2" id="KW-0863">Zinc-finger</keyword>
<dbReference type="Proteomes" id="UP000230423">
    <property type="component" value="Unassembled WGS sequence"/>
</dbReference>
<evidence type="ECO:0000256" key="1">
    <source>
        <dbReference type="ARBA" id="ARBA00022723"/>
    </source>
</evidence>
<dbReference type="CDD" id="cd15610">
    <property type="entry name" value="PHD3_KDM5A_like"/>
    <property type="match status" value="1"/>
</dbReference>
<dbReference type="Pfam" id="PF00628">
    <property type="entry name" value="PHD"/>
    <property type="match status" value="1"/>
</dbReference>
<dbReference type="EMBL" id="KZ345893">
    <property type="protein sequence ID" value="PIO71644.1"/>
    <property type="molecule type" value="Genomic_DNA"/>
</dbReference>
<dbReference type="OrthoDB" id="1678912at2759"/>